<name>A0A0C9WJ15_9AGAR</name>
<reference evidence="1 2" key="1">
    <citation type="submission" date="2014-04" db="EMBL/GenBank/DDBJ databases">
        <authorList>
            <consortium name="DOE Joint Genome Institute"/>
            <person name="Kuo A."/>
            <person name="Kohler A."/>
            <person name="Nagy L.G."/>
            <person name="Floudas D."/>
            <person name="Copeland A."/>
            <person name="Barry K.W."/>
            <person name="Cichocki N."/>
            <person name="Veneault-Fourrey C."/>
            <person name="LaButti K."/>
            <person name="Lindquist E.A."/>
            <person name="Lipzen A."/>
            <person name="Lundell T."/>
            <person name="Morin E."/>
            <person name="Murat C."/>
            <person name="Sun H."/>
            <person name="Tunlid A."/>
            <person name="Henrissat B."/>
            <person name="Grigoriev I.V."/>
            <person name="Hibbett D.S."/>
            <person name="Martin F."/>
            <person name="Nordberg H.P."/>
            <person name="Cantor M.N."/>
            <person name="Hua S.X."/>
        </authorList>
    </citation>
    <scope>NUCLEOTIDE SEQUENCE [LARGE SCALE GENOMIC DNA]</scope>
    <source>
        <strain evidence="1 2">LaAM-08-1</strain>
    </source>
</reference>
<dbReference type="Proteomes" id="UP000054477">
    <property type="component" value="Unassembled WGS sequence"/>
</dbReference>
<dbReference type="EMBL" id="KN838818">
    <property type="protein sequence ID" value="KIJ93904.1"/>
    <property type="molecule type" value="Genomic_DNA"/>
</dbReference>
<proteinExistence type="predicted"/>
<keyword evidence="2" id="KW-1185">Reference proteome</keyword>
<dbReference type="HOGENOM" id="CLU_022091_0_0_1"/>
<dbReference type="AlphaFoldDB" id="A0A0C9WJ15"/>
<accession>A0A0C9WJ15</accession>
<evidence type="ECO:0000313" key="2">
    <source>
        <dbReference type="Proteomes" id="UP000054477"/>
    </source>
</evidence>
<sequence length="481" mass="53949">MQTSPNAAYDVVERRIQTLTSILQNMNTQHSPTSNFGSQVPTFLRHLATLLTCDDADAIAVTGTSLTNEELPTLVVTQNPFGSEFGVKEITKDKNSKLPQHTADVWAAIDSYDPNIKGQFNSFCLFIVARCFQKLSKRVSQDKGCWDVSVSQKIHEWTPLSQELDDVRWIERPKWSYTGDMGVLNCHLAKLGPASRDYPQAAGTRNRLNEAWCYCLCAYVHWKEDVVRTLLTKTSLANAFSLREVWNVGDGAESADELADMRGEFYESEGQQVLRHLQAIVAWHAAAKSLLDKKCRRVAQTLRVGLVEVASSQPDLMTYGEVIEEFFRRRPASSSEARISVENIIRENHTKKKFTGTTHAEATLMGLLTYFSPGSPSVNHGDQIEDLSLRVLKELIEPATSEKAIALPGSHGVLFSWTPPPVGVDVTVLEALENDLWDEMNAAVEENISRVHSCQSADFSTDFDESDEEFERPLVYIAWEW</sequence>
<evidence type="ECO:0000313" key="1">
    <source>
        <dbReference type="EMBL" id="KIJ93904.1"/>
    </source>
</evidence>
<reference evidence="2" key="2">
    <citation type="submission" date="2015-01" db="EMBL/GenBank/DDBJ databases">
        <title>Evolutionary Origins and Diversification of the Mycorrhizal Mutualists.</title>
        <authorList>
            <consortium name="DOE Joint Genome Institute"/>
            <consortium name="Mycorrhizal Genomics Consortium"/>
            <person name="Kohler A."/>
            <person name="Kuo A."/>
            <person name="Nagy L.G."/>
            <person name="Floudas D."/>
            <person name="Copeland A."/>
            <person name="Barry K.W."/>
            <person name="Cichocki N."/>
            <person name="Veneault-Fourrey C."/>
            <person name="LaButti K."/>
            <person name="Lindquist E.A."/>
            <person name="Lipzen A."/>
            <person name="Lundell T."/>
            <person name="Morin E."/>
            <person name="Murat C."/>
            <person name="Riley R."/>
            <person name="Ohm R."/>
            <person name="Sun H."/>
            <person name="Tunlid A."/>
            <person name="Henrissat B."/>
            <person name="Grigoriev I.V."/>
            <person name="Hibbett D.S."/>
            <person name="Martin F."/>
        </authorList>
    </citation>
    <scope>NUCLEOTIDE SEQUENCE [LARGE SCALE GENOMIC DNA]</scope>
    <source>
        <strain evidence="2">LaAM-08-1</strain>
    </source>
</reference>
<dbReference type="OrthoDB" id="3065631at2759"/>
<gene>
    <name evidence="1" type="ORF">K443DRAFT_12519</name>
</gene>
<protein>
    <submittedName>
        <fullName evidence="1">Uncharacterized protein</fullName>
    </submittedName>
</protein>
<organism evidence="1 2">
    <name type="scientific">Laccaria amethystina LaAM-08-1</name>
    <dbReference type="NCBI Taxonomy" id="1095629"/>
    <lineage>
        <taxon>Eukaryota</taxon>
        <taxon>Fungi</taxon>
        <taxon>Dikarya</taxon>
        <taxon>Basidiomycota</taxon>
        <taxon>Agaricomycotina</taxon>
        <taxon>Agaricomycetes</taxon>
        <taxon>Agaricomycetidae</taxon>
        <taxon>Agaricales</taxon>
        <taxon>Agaricineae</taxon>
        <taxon>Hydnangiaceae</taxon>
        <taxon>Laccaria</taxon>
    </lineage>
</organism>